<evidence type="ECO:0000256" key="12">
    <source>
        <dbReference type="ARBA" id="ARBA00023033"/>
    </source>
</evidence>
<evidence type="ECO:0000256" key="15">
    <source>
        <dbReference type="RuleBase" id="RU000461"/>
    </source>
</evidence>
<evidence type="ECO:0000256" key="5">
    <source>
        <dbReference type="ARBA" id="ARBA00010617"/>
    </source>
</evidence>
<dbReference type="PRINTS" id="PR00465">
    <property type="entry name" value="EP450IV"/>
</dbReference>
<evidence type="ECO:0000256" key="7">
    <source>
        <dbReference type="ARBA" id="ARBA00022723"/>
    </source>
</evidence>
<dbReference type="InterPro" id="IPR050476">
    <property type="entry name" value="Insect_CytP450_Detox"/>
</dbReference>
<dbReference type="GO" id="GO:0004497">
    <property type="term" value="F:monooxygenase activity"/>
    <property type="evidence" value="ECO:0007669"/>
    <property type="project" value="UniProtKB-KW"/>
</dbReference>
<evidence type="ECO:0000313" key="16">
    <source>
        <dbReference type="EMBL" id="GBN86555.1"/>
    </source>
</evidence>
<keyword evidence="11 14" id="KW-0408">Iron</keyword>
<evidence type="ECO:0000256" key="10">
    <source>
        <dbReference type="ARBA" id="ARBA00023002"/>
    </source>
</evidence>
<dbReference type="GO" id="GO:0020037">
    <property type="term" value="F:heme binding"/>
    <property type="evidence" value="ECO:0007669"/>
    <property type="project" value="InterPro"/>
</dbReference>
<feature type="binding site" description="axial binding residue" evidence="14">
    <location>
        <position position="75"/>
    </location>
    <ligand>
        <name>heme</name>
        <dbReference type="ChEBI" id="CHEBI:30413"/>
    </ligand>
    <ligandPart>
        <name>Fe</name>
        <dbReference type="ChEBI" id="CHEBI:18248"/>
    </ligandPart>
</feature>
<dbReference type="PROSITE" id="PS00086">
    <property type="entry name" value="CYTOCHROME_P450"/>
    <property type="match status" value="1"/>
</dbReference>
<dbReference type="Proteomes" id="UP000499080">
    <property type="component" value="Unassembled WGS sequence"/>
</dbReference>
<keyword evidence="17" id="KW-1185">Reference proteome</keyword>
<organism evidence="16 17">
    <name type="scientific">Araneus ventricosus</name>
    <name type="common">Orbweaver spider</name>
    <name type="synonym">Epeira ventricosa</name>
    <dbReference type="NCBI Taxonomy" id="182803"/>
    <lineage>
        <taxon>Eukaryota</taxon>
        <taxon>Metazoa</taxon>
        <taxon>Ecdysozoa</taxon>
        <taxon>Arthropoda</taxon>
        <taxon>Chelicerata</taxon>
        <taxon>Arachnida</taxon>
        <taxon>Araneae</taxon>
        <taxon>Araneomorphae</taxon>
        <taxon>Entelegynae</taxon>
        <taxon>Araneoidea</taxon>
        <taxon>Araneidae</taxon>
        <taxon>Araneus</taxon>
    </lineage>
</organism>
<dbReference type="SUPFAM" id="SSF48264">
    <property type="entry name" value="Cytochrome P450"/>
    <property type="match status" value="1"/>
</dbReference>
<dbReference type="PANTHER" id="PTHR24292">
    <property type="entry name" value="CYTOCHROME P450"/>
    <property type="match status" value="1"/>
</dbReference>
<comment type="function">
    <text evidence="2">May be involved in the metabolism of insect hormones and in the breakdown of synthetic insecticides.</text>
</comment>
<evidence type="ECO:0000256" key="9">
    <source>
        <dbReference type="ARBA" id="ARBA00022848"/>
    </source>
</evidence>
<evidence type="ECO:0000256" key="14">
    <source>
        <dbReference type="PIRSR" id="PIRSR602403-1"/>
    </source>
</evidence>
<evidence type="ECO:0000256" key="8">
    <source>
        <dbReference type="ARBA" id="ARBA00022824"/>
    </source>
</evidence>
<comment type="cofactor">
    <cofactor evidence="1 14">
        <name>heme</name>
        <dbReference type="ChEBI" id="CHEBI:30413"/>
    </cofactor>
</comment>
<keyword evidence="12 15" id="KW-0503">Monooxygenase</keyword>
<dbReference type="PANTHER" id="PTHR24292:SF54">
    <property type="entry name" value="CYP9F3-RELATED"/>
    <property type="match status" value="1"/>
</dbReference>
<dbReference type="OrthoDB" id="6429293at2759"/>
<comment type="subcellular location">
    <subcellularLocation>
        <location evidence="4">Endoplasmic reticulum membrane</location>
        <topology evidence="4">Peripheral membrane protein</topology>
    </subcellularLocation>
    <subcellularLocation>
        <location evidence="3">Microsome membrane</location>
        <topology evidence="3">Peripheral membrane protein</topology>
    </subcellularLocation>
</comment>
<keyword evidence="10 15" id="KW-0560">Oxidoreductase</keyword>
<gene>
    <name evidence="16" type="primary">CYP3A8_5</name>
    <name evidence="16" type="ORF">AVEN_129922_1</name>
</gene>
<protein>
    <submittedName>
        <fullName evidence="16">Cytochrome P450 3A8</fullName>
    </submittedName>
</protein>
<dbReference type="GO" id="GO:0016705">
    <property type="term" value="F:oxidoreductase activity, acting on paired donors, with incorporation or reduction of molecular oxygen"/>
    <property type="evidence" value="ECO:0007669"/>
    <property type="project" value="InterPro"/>
</dbReference>
<dbReference type="GO" id="GO:0005789">
    <property type="term" value="C:endoplasmic reticulum membrane"/>
    <property type="evidence" value="ECO:0007669"/>
    <property type="project" value="UniProtKB-SubCell"/>
</dbReference>
<evidence type="ECO:0000256" key="6">
    <source>
        <dbReference type="ARBA" id="ARBA00022617"/>
    </source>
</evidence>
<accession>A0A4Y2SH62</accession>
<evidence type="ECO:0000256" key="4">
    <source>
        <dbReference type="ARBA" id="ARBA00004406"/>
    </source>
</evidence>
<evidence type="ECO:0000256" key="2">
    <source>
        <dbReference type="ARBA" id="ARBA00003690"/>
    </source>
</evidence>
<comment type="caution">
    <text evidence="16">The sequence shown here is derived from an EMBL/GenBank/DDBJ whole genome shotgun (WGS) entry which is preliminary data.</text>
</comment>
<dbReference type="GO" id="GO:0005506">
    <property type="term" value="F:iron ion binding"/>
    <property type="evidence" value="ECO:0007669"/>
    <property type="project" value="InterPro"/>
</dbReference>
<keyword evidence="13" id="KW-0472">Membrane</keyword>
<dbReference type="InterPro" id="IPR036396">
    <property type="entry name" value="Cyt_P450_sf"/>
</dbReference>
<dbReference type="InterPro" id="IPR002403">
    <property type="entry name" value="Cyt_P450_E_grp-IV"/>
</dbReference>
<evidence type="ECO:0000256" key="13">
    <source>
        <dbReference type="ARBA" id="ARBA00023136"/>
    </source>
</evidence>
<dbReference type="AlphaFoldDB" id="A0A4Y2SH62"/>
<dbReference type="Gene3D" id="1.10.630.10">
    <property type="entry name" value="Cytochrome P450"/>
    <property type="match status" value="1"/>
</dbReference>
<comment type="similarity">
    <text evidence="5 15">Belongs to the cytochrome P450 family.</text>
</comment>
<evidence type="ECO:0000256" key="1">
    <source>
        <dbReference type="ARBA" id="ARBA00001971"/>
    </source>
</evidence>
<evidence type="ECO:0000256" key="3">
    <source>
        <dbReference type="ARBA" id="ARBA00004174"/>
    </source>
</evidence>
<keyword evidence="9" id="KW-0492">Microsome</keyword>
<keyword evidence="8" id="KW-0256">Endoplasmic reticulum</keyword>
<proteinExistence type="inferred from homology"/>
<evidence type="ECO:0000313" key="17">
    <source>
        <dbReference type="Proteomes" id="UP000499080"/>
    </source>
</evidence>
<dbReference type="EMBL" id="BGPR01021353">
    <property type="protein sequence ID" value="GBN86555.1"/>
    <property type="molecule type" value="Genomic_DNA"/>
</dbReference>
<dbReference type="Pfam" id="PF00067">
    <property type="entry name" value="p450"/>
    <property type="match status" value="1"/>
</dbReference>
<evidence type="ECO:0000256" key="11">
    <source>
        <dbReference type="ARBA" id="ARBA00023004"/>
    </source>
</evidence>
<keyword evidence="7 14" id="KW-0479">Metal-binding</keyword>
<reference evidence="16 17" key="1">
    <citation type="journal article" date="2019" name="Sci. Rep.">
        <title>Orb-weaving spider Araneus ventricosus genome elucidates the spidroin gene catalogue.</title>
        <authorList>
            <person name="Kono N."/>
            <person name="Nakamura H."/>
            <person name="Ohtoshi R."/>
            <person name="Moran D.A.P."/>
            <person name="Shinohara A."/>
            <person name="Yoshida Y."/>
            <person name="Fujiwara M."/>
            <person name="Mori M."/>
            <person name="Tomita M."/>
            <person name="Arakawa K."/>
        </authorList>
    </citation>
    <scope>NUCLEOTIDE SEQUENCE [LARGE SCALE GENOMIC DNA]</scope>
</reference>
<dbReference type="InterPro" id="IPR001128">
    <property type="entry name" value="Cyt_P450"/>
</dbReference>
<keyword evidence="6 14" id="KW-0349">Heme</keyword>
<dbReference type="InterPro" id="IPR017972">
    <property type="entry name" value="Cyt_P450_CS"/>
</dbReference>
<sequence length="136" mass="15468">MNRLDRRAEANCQLGDTGIVVPKGMNIMIPIYAMQRDPKLFPDPEKFDPDRFSPEKRADIVPYSYLPFGDGPRVCIGMRFSQIQVKTCIACVIANFKILRCPETKVPLEYRLGPGPIASKLLVLKFEERTDKIPLK</sequence>
<name>A0A4Y2SH62_ARAVE</name>